<dbReference type="PANTHER" id="PTHR37316">
    <property type="entry name" value="TEICHOIC ACID GLYCEROL-PHOSPHATE PRIMASE"/>
    <property type="match status" value="1"/>
</dbReference>
<comment type="similarity">
    <text evidence="2">Belongs to the CDP-glycerol glycerophosphotransferase family.</text>
</comment>
<dbReference type="Gene3D" id="1.25.40.10">
    <property type="entry name" value="Tetratricopeptide repeat domain"/>
    <property type="match status" value="2"/>
</dbReference>
<dbReference type="RefSeq" id="WP_200131850.1">
    <property type="nucleotide sequence ID" value="NZ_JAEHOI010000005.1"/>
</dbReference>
<evidence type="ECO:0000256" key="3">
    <source>
        <dbReference type="ARBA" id="ARBA00022475"/>
    </source>
</evidence>
<dbReference type="InterPro" id="IPR043149">
    <property type="entry name" value="TagF_N"/>
</dbReference>
<name>A0A934QBZ8_9MICO</name>
<evidence type="ECO:0000313" key="8">
    <source>
        <dbReference type="EMBL" id="MBK0421643.1"/>
    </source>
</evidence>
<gene>
    <name evidence="8" type="ORF">JD292_06105</name>
</gene>
<dbReference type="InterPro" id="IPR011990">
    <property type="entry name" value="TPR-like_helical_dom_sf"/>
</dbReference>
<keyword evidence="6" id="KW-0472">Membrane</keyword>
<dbReference type="GO" id="GO:0016757">
    <property type="term" value="F:glycosyltransferase activity"/>
    <property type="evidence" value="ECO:0007669"/>
    <property type="project" value="InterPro"/>
</dbReference>
<protein>
    <submittedName>
        <fullName evidence="8">CDP-glycerol glycerophosphotransferase family protein</fullName>
    </submittedName>
</protein>
<accession>A0A934QBZ8</accession>
<evidence type="ECO:0000256" key="2">
    <source>
        <dbReference type="ARBA" id="ARBA00010488"/>
    </source>
</evidence>
<dbReference type="GO" id="GO:0047355">
    <property type="term" value="F:CDP-glycerol glycerophosphotransferase activity"/>
    <property type="evidence" value="ECO:0007669"/>
    <property type="project" value="InterPro"/>
</dbReference>
<feature type="domain" description="Glycosyl transferase family 1" evidence="7">
    <location>
        <begin position="1067"/>
        <end position="1212"/>
    </location>
</feature>
<dbReference type="InterPro" id="IPR007554">
    <property type="entry name" value="Glycerophosphate_synth"/>
</dbReference>
<evidence type="ECO:0000256" key="6">
    <source>
        <dbReference type="ARBA" id="ARBA00023136"/>
    </source>
</evidence>
<dbReference type="Gene3D" id="3.40.50.2000">
    <property type="entry name" value="Glycogen Phosphorylase B"/>
    <property type="match status" value="2"/>
</dbReference>
<comment type="subcellular location">
    <subcellularLocation>
        <location evidence="1">Cell membrane</location>
        <topology evidence="1">Peripheral membrane protein</topology>
    </subcellularLocation>
</comment>
<dbReference type="InterPro" id="IPR043148">
    <property type="entry name" value="TagF_C"/>
</dbReference>
<dbReference type="EMBL" id="JAEHOI010000005">
    <property type="protein sequence ID" value="MBK0421643.1"/>
    <property type="molecule type" value="Genomic_DNA"/>
</dbReference>
<dbReference type="SUPFAM" id="SSF53756">
    <property type="entry name" value="UDP-Glycosyltransferase/glycogen phosphorylase"/>
    <property type="match status" value="2"/>
</dbReference>
<dbReference type="GO" id="GO:0019350">
    <property type="term" value="P:teichoic acid biosynthetic process"/>
    <property type="evidence" value="ECO:0007669"/>
    <property type="project" value="UniProtKB-KW"/>
</dbReference>
<dbReference type="GO" id="GO:0005886">
    <property type="term" value="C:plasma membrane"/>
    <property type="evidence" value="ECO:0007669"/>
    <property type="project" value="UniProtKB-SubCell"/>
</dbReference>
<dbReference type="Pfam" id="PF00534">
    <property type="entry name" value="Glycos_transf_1"/>
    <property type="match status" value="1"/>
</dbReference>
<dbReference type="CDD" id="cd03811">
    <property type="entry name" value="GT4_GT28_WabH-like"/>
    <property type="match status" value="1"/>
</dbReference>
<organism evidence="8 9">
    <name type="scientific">Leucobacter edaphi</name>
    <dbReference type="NCBI Taxonomy" id="2796472"/>
    <lineage>
        <taxon>Bacteria</taxon>
        <taxon>Bacillati</taxon>
        <taxon>Actinomycetota</taxon>
        <taxon>Actinomycetes</taxon>
        <taxon>Micrococcales</taxon>
        <taxon>Microbacteriaceae</taxon>
        <taxon>Leucobacter</taxon>
    </lineage>
</organism>
<keyword evidence="9" id="KW-1185">Reference proteome</keyword>
<comment type="caution">
    <text evidence="8">The sequence shown here is derived from an EMBL/GenBank/DDBJ whole genome shotgun (WGS) entry which is preliminary data.</text>
</comment>
<dbReference type="Pfam" id="PF04464">
    <property type="entry name" value="Glyphos_transf"/>
    <property type="match status" value="1"/>
</dbReference>
<proteinExistence type="inferred from homology"/>
<dbReference type="Proteomes" id="UP000618733">
    <property type="component" value="Unassembled WGS sequence"/>
</dbReference>
<sequence length="1240" mass="137587">MLSRLKRSTKELLTQQRRRQGRLDRLRALVDEHGAQAESFPEFEELCAEIERQLRRYPEHAFEYLVLLSRVLPQTRMFDRARALEAEHSDSVQWMTQLGEFWFSLEEYRDGDRALGRAKVLDRDYLPIYLEDAAVQRIRRNYFRERQALETILKLDAPPQELRRAEIRLAKLEYERGNFAGAAAAFERADLAGAPDAALLAAAESARRTGALPRREELILASDAGRAVAAGTDPGAVVREYLELGDPEAARYALHDLPESDPLHAWYALRIAYDQGKWAEAAEHGDRFADTASDPSAKQIADVALLAEIRGDLARAAELFSRAAGMPGANPDFAYRAGATLHRLGRHEEAVPFFLAGSVVDPRACRNEPSYSPIAGLTNEEIDALPTETLERAVYGVSAQLGIAQVCRELGRRYADAGRFREACEMLTLTSLRRPPGLPRFDLDVHTPPGRWHQLFSEAVDMFDIDPDLVIYESFHGASTSCNPLAMCLHALESPENAHLRHVWIMQFDGVIDPRLLADPRVTFVRRTSANAARLLATAGTIINNLSVEVGYYRREGQRYLNTWHGIPWKHLGRHERQETYAFGNITRNLLQASHIIAPDDHTMRALLEDHNVGELVRPGVARLTGYPRVDLTLNASEARKAAVRAAVGAPEDSRVLLYAPTWRGKRDVEHLDRAATLETLRVLQESGAHVVLRAHQFVETAVRADPRFADITFAPGNLNTNELLAITDVLVTDFSSVLFDFVPLSRPIITHIPDLAEYESERGLYFAHTEVPGHATFTLAELADALARTASDPEFAVPTDADRQRFSPHEDGRATARVWEWLAQDIDADRPLDPPRGDRPARALFSVGGLNPNGITRALTNLFLKLDPSEVSAYLLLHKSHLEFAEPETSAAIVEHARVIPTVGPNAATRLELDALDLASQRNRVISPEIDELLTAGARREAIRMTGRDRFDIAIDFDGYSLPRTTLFARQKPAIAPRNAQFLHNAMRAEQRIRFTWLDSAFAHYKHFDALVSVSDGVREQNAHDLAESHGVPEHLHRVIENLVRADEVRERARAPLSADAAAWLDEGGPHLATVARLSPEKNHEALIRGLASEPQRFADVRLGILGDGPFRPALEALAAELGVASQVRFFGHVSNPYPIMAACDALVMPSLHEGQGIALLEALTLGLPVAASDIPPFRSVIPDARYGFLFEPDAAGAASAIARALDDALPRETPFDAEAYEAASLRKYVELIVGEEAG</sequence>
<dbReference type="Gene3D" id="3.40.50.11820">
    <property type="match status" value="1"/>
</dbReference>
<dbReference type="InterPro" id="IPR001296">
    <property type="entry name" value="Glyco_trans_1"/>
</dbReference>
<keyword evidence="3" id="KW-1003">Cell membrane</keyword>
<dbReference type="AlphaFoldDB" id="A0A934QBZ8"/>
<keyword evidence="5" id="KW-0777">Teichoic acid biosynthesis</keyword>
<dbReference type="PANTHER" id="PTHR37316:SF3">
    <property type="entry name" value="TEICHOIC ACID GLYCEROL-PHOSPHATE TRANSFERASE"/>
    <property type="match status" value="1"/>
</dbReference>
<evidence type="ECO:0000256" key="4">
    <source>
        <dbReference type="ARBA" id="ARBA00022679"/>
    </source>
</evidence>
<dbReference type="SUPFAM" id="SSF48452">
    <property type="entry name" value="TPR-like"/>
    <property type="match status" value="1"/>
</dbReference>
<keyword evidence="4" id="KW-0808">Transferase</keyword>
<evidence type="ECO:0000256" key="1">
    <source>
        <dbReference type="ARBA" id="ARBA00004202"/>
    </source>
</evidence>
<evidence type="ECO:0000259" key="7">
    <source>
        <dbReference type="Pfam" id="PF00534"/>
    </source>
</evidence>
<reference evidence="8" key="1">
    <citation type="submission" date="2020-12" db="EMBL/GenBank/DDBJ databases">
        <title>Leucobacter sp. CAS2, isolated from Chromium sludge.</title>
        <authorList>
            <person name="Xu Z."/>
        </authorList>
    </citation>
    <scope>NUCLEOTIDE SEQUENCE</scope>
    <source>
        <strain evidence="8">CSA2</strain>
    </source>
</reference>
<evidence type="ECO:0000256" key="5">
    <source>
        <dbReference type="ARBA" id="ARBA00022944"/>
    </source>
</evidence>
<dbReference type="Gene3D" id="3.40.50.12580">
    <property type="match status" value="1"/>
</dbReference>
<dbReference type="InterPro" id="IPR051612">
    <property type="entry name" value="Teichoic_Acid_Biosynth"/>
</dbReference>
<evidence type="ECO:0000313" key="9">
    <source>
        <dbReference type="Proteomes" id="UP000618733"/>
    </source>
</evidence>